<dbReference type="Proteomes" id="UP000683925">
    <property type="component" value="Unassembled WGS sequence"/>
</dbReference>
<keyword evidence="1" id="KW-0862">Zinc</keyword>
<sequence length="171" mass="19625">MQFVPLTVHLNALAQLYQQCATLSEKHDRLAKGLDIFNAQVNHITVAPMFDQDRVLQEQNTEAPQIQDLNSQKPHYLSSNSKSPVEIDLVTHEDFQIEQGTKPIQSETKKIKKIKQNVDSSKFLQCPECQKHCKNQAGLKRHQSRMHVDKPLKHVTKKLLNKKQQGNNVQN</sequence>
<dbReference type="OrthoDB" id="299462at2759"/>
<dbReference type="OMA" id="CQKHCKN"/>
<evidence type="ECO:0000313" key="4">
    <source>
        <dbReference type="Proteomes" id="UP000683925"/>
    </source>
</evidence>
<dbReference type="PROSITE" id="PS00028">
    <property type="entry name" value="ZINC_FINGER_C2H2_1"/>
    <property type="match status" value="1"/>
</dbReference>
<feature type="domain" description="C2H2-type" evidence="2">
    <location>
        <begin position="124"/>
        <end position="152"/>
    </location>
</feature>
<gene>
    <name evidence="3" type="ORF">POCTA_138.1.T0550180</name>
</gene>
<protein>
    <recommendedName>
        <fullName evidence="2">C2H2-type domain-containing protein</fullName>
    </recommendedName>
</protein>
<evidence type="ECO:0000259" key="2">
    <source>
        <dbReference type="PROSITE" id="PS50157"/>
    </source>
</evidence>
<comment type="caution">
    <text evidence="3">The sequence shown here is derived from an EMBL/GenBank/DDBJ whole genome shotgun (WGS) entry which is preliminary data.</text>
</comment>
<evidence type="ECO:0000313" key="3">
    <source>
        <dbReference type="EMBL" id="CAD8170441.1"/>
    </source>
</evidence>
<proteinExistence type="predicted"/>
<name>A0A8S1V0G7_PAROT</name>
<dbReference type="GO" id="GO:0008270">
    <property type="term" value="F:zinc ion binding"/>
    <property type="evidence" value="ECO:0007669"/>
    <property type="project" value="UniProtKB-KW"/>
</dbReference>
<dbReference type="AlphaFoldDB" id="A0A8S1V0G7"/>
<accession>A0A8S1V0G7</accession>
<keyword evidence="1" id="KW-0479">Metal-binding</keyword>
<organism evidence="3 4">
    <name type="scientific">Paramecium octaurelia</name>
    <dbReference type="NCBI Taxonomy" id="43137"/>
    <lineage>
        <taxon>Eukaryota</taxon>
        <taxon>Sar</taxon>
        <taxon>Alveolata</taxon>
        <taxon>Ciliophora</taxon>
        <taxon>Intramacronucleata</taxon>
        <taxon>Oligohymenophorea</taxon>
        <taxon>Peniculida</taxon>
        <taxon>Parameciidae</taxon>
        <taxon>Paramecium</taxon>
    </lineage>
</organism>
<dbReference type="PROSITE" id="PS50157">
    <property type="entry name" value="ZINC_FINGER_C2H2_2"/>
    <property type="match status" value="1"/>
</dbReference>
<dbReference type="EMBL" id="CAJJDP010000055">
    <property type="protein sequence ID" value="CAD8170441.1"/>
    <property type="molecule type" value="Genomic_DNA"/>
</dbReference>
<reference evidence="3" key="1">
    <citation type="submission" date="2021-01" db="EMBL/GenBank/DDBJ databases">
        <authorList>
            <consortium name="Genoscope - CEA"/>
            <person name="William W."/>
        </authorList>
    </citation>
    <scope>NUCLEOTIDE SEQUENCE</scope>
</reference>
<keyword evidence="1" id="KW-0863">Zinc-finger</keyword>
<keyword evidence="4" id="KW-1185">Reference proteome</keyword>
<dbReference type="InterPro" id="IPR013087">
    <property type="entry name" value="Znf_C2H2_type"/>
</dbReference>
<evidence type="ECO:0000256" key="1">
    <source>
        <dbReference type="PROSITE-ProRule" id="PRU00042"/>
    </source>
</evidence>